<gene>
    <name evidence="1" type="ORF">F8566_43270</name>
</gene>
<protein>
    <submittedName>
        <fullName evidence="1">Extracellular solute-binding protein</fullName>
    </submittedName>
</protein>
<sequence>MELTRRRLIQAGLLTGAGLAANACGGGPSGKGSDSLAGKKMAIWVWDGCISMNVLKDGVAHFSQTKLTPSVIGGTFKQKLLTTMTSRAFLPSITGVKGEDMPFFKGTKADQFVDLNTLGADKLSSQYVSWKLKQATTKDGKLLGLPIDIGPCALFYRQDIFAKAGLPTEPKDVSAAMSTWDGYFDAGVKLKKAVPDSYLIDDGSAPFSYTVKQGTKLFIDENDRFVADQPHIRTAWDRAIKAMELGIVAPYAEPGSTDSNAAYNNGTAASSVGAAWHYLDLVQAAPKTKGKWRVAAMPGGPANFGGSFLSIPRDGGDHALAFEIITWLLSPQNEARTWVDNGNFPAAPASYSLPELTGPVPFFGGQKTIEIFAPAADKIPVAYEAPADAAVSAPFLSELKDVWAKKKDPEKAWNDAVSTAKQVAQREGVS</sequence>
<dbReference type="AlphaFoldDB" id="A0A6H9Y8D5"/>
<evidence type="ECO:0000313" key="2">
    <source>
        <dbReference type="Proteomes" id="UP000468735"/>
    </source>
</evidence>
<dbReference type="InterPro" id="IPR006059">
    <property type="entry name" value="SBP"/>
</dbReference>
<dbReference type="EMBL" id="WBMT01000027">
    <property type="protein sequence ID" value="KAB2341111.1"/>
    <property type="molecule type" value="Genomic_DNA"/>
</dbReference>
<dbReference type="PANTHER" id="PTHR43649:SF32">
    <property type="entry name" value="SUGAR BINDING SECRETED PROTEIN"/>
    <property type="match status" value="1"/>
</dbReference>
<evidence type="ECO:0000313" key="1">
    <source>
        <dbReference type="EMBL" id="KAB2341111.1"/>
    </source>
</evidence>
<comment type="caution">
    <text evidence="1">The sequence shown here is derived from an EMBL/GenBank/DDBJ whole genome shotgun (WGS) entry which is preliminary data.</text>
</comment>
<dbReference type="RefSeq" id="WP_151569090.1">
    <property type="nucleotide sequence ID" value="NZ_WBMT01000027.1"/>
</dbReference>
<keyword evidence="2" id="KW-1185">Reference proteome</keyword>
<dbReference type="Proteomes" id="UP000468735">
    <property type="component" value="Unassembled WGS sequence"/>
</dbReference>
<dbReference type="SUPFAM" id="SSF53850">
    <property type="entry name" value="Periplasmic binding protein-like II"/>
    <property type="match status" value="1"/>
</dbReference>
<dbReference type="Pfam" id="PF13416">
    <property type="entry name" value="SBP_bac_8"/>
    <property type="match status" value="1"/>
</dbReference>
<dbReference type="InterPro" id="IPR006311">
    <property type="entry name" value="TAT_signal"/>
</dbReference>
<reference evidence="1 2" key="1">
    <citation type="submission" date="2019-09" db="EMBL/GenBank/DDBJ databases">
        <title>Actinomadura physcomitrii sp. nov., a novel actinomycete isolated from moss [Physcomitrium sphaericum (Ludw) Fuernr].</title>
        <authorList>
            <person name="Zhuang X."/>
            <person name="Liu C."/>
        </authorList>
    </citation>
    <scope>NUCLEOTIDE SEQUENCE [LARGE SCALE GENOMIC DNA]</scope>
    <source>
        <strain evidence="1 2">HMC1</strain>
    </source>
</reference>
<name>A0A6H9Y8D5_9ACTN</name>
<proteinExistence type="predicted"/>
<dbReference type="OrthoDB" id="2515046at2"/>
<dbReference type="InterPro" id="IPR050490">
    <property type="entry name" value="Bact_solute-bd_prot1"/>
</dbReference>
<dbReference type="Gene3D" id="3.40.190.10">
    <property type="entry name" value="Periplasmic binding protein-like II"/>
    <property type="match status" value="1"/>
</dbReference>
<dbReference type="PANTHER" id="PTHR43649">
    <property type="entry name" value="ARABINOSE-BINDING PROTEIN-RELATED"/>
    <property type="match status" value="1"/>
</dbReference>
<organism evidence="1 2">
    <name type="scientific">Actinomadura rudentiformis</name>
    <dbReference type="NCBI Taxonomy" id="359158"/>
    <lineage>
        <taxon>Bacteria</taxon>
        <taxon>Bacillati</taxon>
        <taxon>Actinomycetota</taxon>
        <taxon>Actinomycetes</taxon>
        <taxon>Streptosporangiales</taxon>
        <taxon>Thermomonosporaceae</taxon>
        <taxon>Actinomadura</taxon>
    </lineage>
</organism>
<accession>A0A6H9Y8D5</accession>
<dbReference type="PROSITE" id="PS51318">
    <property type="entry name" value="TAT"/>
    <property type="match status" value="1"/>
</dbReference>